<keyword evidence="1" id="KW-0812">Transmembrane</keyword>
<name>F3PQ74_9BACE</name>
<proteinExistence type="predicted"/>
<sequence length="123" mass="14626">MLLIVLNIKEVTYMNKISFFSALIWSICGLTVLIYTPLVFYRSMMMWAFTVLFSGFSAIHVYTYYLQEHGETARYRRFQKLRMGIMIVVIGWFLGVASVITQYSPQRTFKERIELWIDRLKTI</sequence>
<evidence type="ECO:0000313" key="3">
    <source>
        <dbReference type="Proteomes" id="UP000003416"/>
    </source>
</evidence>
<feature type="transmembrane region" description="Helical" evidence="1">
    <location>
        <begin position="44"/>
        <end position="65"/>
    </location>
</feature>
<organism evidence="2 3">
    <name type="scientific">Bacteroides fluxus YIT 12057</name>
    <dbReference type="NCBI Taxonomy" id="763034"/>
    <lineage>
        <taxon>Bacteria</taxon>
        <taxon>Pseudomonadati</taxon>
        <taxon>Bacteroidota</taxon>
        <taxon>Bacteroidia</taxon>
        <taxon>Bacteroidales</taxon>
        <taxon>Bacteroidaceae</taxon>
        <taxon>Bacteroides</taxon>
    </lineage>
</organism>
<keyword evidence="1" id="KW-0472">Membrane</keyword>
<feature type="transmembrane region" description="Helical" evidence="1">
    <location>
        <begin position="85"/>
        <end position="103"/>
    </location>
</feature>
<dbReference type="AlphaFoldDB" id="F3PQ74"/>
<evidence type="ECO:0000256" key="1">
    <source>
        <dbReference type="SAM" id="Phobius"/>
    </source>
</evidence>
<evidence type="ECO:0000313" key="2">
    <source>
        <dbReference type="EMBL" id="EGF59116.1"/>
    </source>
</evidence>
<dbReference type="EMBL" id="AFBN01000013">
    <property type="protein sequence ID" value="EGF59116.1"/>
    <property type="molecule type" value="Genomic_DNA"/>
</dbReference>
<dbReference type="STRING" id="763034.HMPREF9446_00866"/>
<accession>F3PQ74</accession>
<feature type="transmembrane region" description="Helical" evidence="1">
    <location>
        <begin position="17"/>
        <end position="38"/>
    </location>
</feature>
<keyword evidence="3" id="KW-1185">Reference proteome</keyword>
<keyword evidence="1" id="KW-1133">Transmembrane helix</keyword>
<gene>
    <name evidence="2" type="ORF">HMPREF9446_00866</name>
</gene>
<dbReference type="HOGENOM" id="CLU_2010665_0_0_10"/>
<dbReference type="Proteomes" id="UP000003416">
    <property type="component" value="Unassembled WGS sequence"/>
</dbReference>
<comment type="caution">
    <text evidence="2">The sequence shown here is derived from an EMBL/GenBank/DDBJ whole genome shotgun (WGS) entry which is preliminary data.</text>
</comment>
<protein>
    <submittedName>
        <fullName evidence="2">Uncharacterized protein</fullName>
    </submittedName>
</protein>
<reference evidence="2 3" key="1">
    <citation type="submission" date="2011-02" db="EMBL/GenBank/DDBJ databases">
        <authorList>
            <person name="Weinstock G."/>
            <person name="Sodergren E."/>
            <person name="Clifton S."/>
            <person name="Fulton L."/>
            <person name="Fulton B."/>
            <person name="Courtney L."/>
            <person name="Fronick C."/>
            <person name="Harrison M."/>
            <person name="Strong C."/>
            <person name="Farmer C."/>
            <person name="Delahaunty K."/>
            <person name="Markovic C."/>
            <person name="Hall O."/>
            <person name="Minx P."/>
            <person name="Tomlinson C."/>
            <person name="Mitreva M."/>
            <person name="Hou S."/>
            <person name="Chen J."/>
            <person name="Wollam A."/>
            <person name="Pepin K.H."/>
            <person name="Johnson M."/>
            <person name="Bhonagiri V."/>
            <person name="Zhang X."/>
            <person name="Suruliraj S."/>
            <person name="Warren W."/>
            <person name="Chinwalla A."/>
            <person name="Mardis E.R."/>
            <person name="Wilson R.K."/>
        </authorList>
    </citation>
    <scope>NUCLEOTIDE SEQUENCE [LARGE SCALE GENOMIC DNA]</scope>
    <source>
        <strain evidence="2 3">YIT 12057</strain>
    </source>
</reference>